<keyword evidence="7" id="KW-0521">NADP</keyword>
<dbReference type="GO" id="GO:0070401">
    <property type="term" value="F:NADP+ binding"/>
    <property type="evidence" value="ECO:0007669"/>
    <property type="project" value="UniProtKB-UniRule"/>
</dbReference>
<dbReference type="EMBL" id="CP157743">
    <property type="protein sequence ID" value="XBS18998.1"/>
    <property type="molecule type" value="Genomic_DNA"/>
</dbReference>
<evidence type="ECO:0000313" key="9">
    <source>
        <dbReference type="EMBL" id="XBS18998.1"/>
    </source>
</evidence>
<reference evidence="9 10" key="1">
    <citation type="journal article" date="2024" name="Microbiology">
        <title>Methylomarinum rosea sp. nov., a novel halophilic methanotrophic bacterium from the hypersaline Lake Elton.</title>
        <authorList>
            <person name="Suleimanov R.Z."/>
            <person name="Oshkin I.Y."/>
            <person name="Danilova O.V."/>
            <person name="Suzina N.E."/>
            <person name="Dedysh S.N."/>
        </authorList>
    </citation>
    <scope>NUCLEOTIDE SEQUENCE [LARGE SCALE GENOMIC DNA]</scope>
    <source>
        <strain evidence="9 10">Ch1-1</strain>
    </source>
</reference>
<dbReference type="InterPro" id="IPR016040">
    <property type="entry name" value="NAD(P)-bd_dom"/>
</dbReference>
<gene>
    <name evidence="7 9" type="primary">gmd</name>
    <name evidence="9" type="ORF">Q9L42_011495</name>
</gene>
<evidence type="ECO:0000259" key="8">
    <source>
        <dbReference type="Pfam" id="PF16363"/>
    </source>
</evidence>
<dbReference type="SUPFAM" id="SSF51735">
    <property type="entry name" value="NAD(P)-binding Rossmann-fold domains"/>
    <property type="match status" value="1"/>
</dbReference>
<dbReference type="GO" id="GO:0042351">
    <property type="term" value="P:'de novo' GDP-L-fucose biosynthetic process"/>
    <property type="evidence" value="ECO:0007669"/>
    <property type="project" value="TreeGrafter"/>
</dbReference>
<dbReference type="Pfam" id="PF16363">
    <property type="entry name" value="GDP_Man_Dehyd"/>
    <property type="match status" value="1"/>
</dbReference>
<comment type="similarity">
    <text evidence="3 7">Belongs to the NAD(P)-dependent epimerase/dehydratase family. GDP-mannose 4,6-dehydratase subfamily.</text>
</comment>
<comment type="function">
    <text evidence="6 7">Catalyzes the conversion of GDP-D-mannose to GDP-4-dehydro-6-deoxy-D-mannose.</text>
</comment>
<proteinExistence type="inferred from homology"/>
<evidence type="ECO:0000313" key="10">
    <source>
        <dbReference type="Proteomes" id="UP001225378"/>
    </source>
</evidence>
<dbReference type="Gene3D" id="3.40.50.720">
    <property type="entry name" value="NAD(P)-binding Rossmann-like Domain"/>
    <property type="match status" value="1"/>
</dbReference>
<evidence type="ECO:0000256" key="4">
    <source>
        <dbReference type="ARBA" id="ARBA00011989"/>
    </source>
</evidence>
<name>A0AAU7NPV8_9GAMM</name>
<dbReference type="Proteomes" id="UP001225378">
    <property type="component" value="Chromosome"/>
</dbReference>
<evidence type="ECO:0000256" key="5">
    <source>
        <dbReference type="ARBA" id="ARBA00023239"/>
    </source>
</evidence>
<organism evidence="9 10">
    <name type="scientific">Methylomarinum roseum</name>
    <dbReference type="NCBI Taxonomy" id="3067653"/>
    <lineage>
        <taxon>Bacteria</taxon>
        <taxon>Pseudomonadati</taxon>
        <taxon>Pseudomonadota</taxon>
        <taxon>Gammaproteobacteria</taxon>
        <taxon>Methylococcales</taxon>
        <taxon>Methylococcaceae</taxon>
        <taxon>Methylomarinum</taxon>
    </lineage>
</organism>
<comment type="catalytic activity">
    <reaction evidence="1 7">
        <text>GDP-alpha-D-mannose = GDP-4-dehydro-alpha-D-rhamnose + H2O</text>
        <dbReference type="Rhea" id="RHEA:23820"/>
        <dbReference type="ChEBI" id="CHEBI:15377"/>
        <dbReference type="ChEBI" id="CHEBI:57527"/>
        <dbReference type="ChEBI" id="CHEBI:57964"/>
        <dbReference type="EC" id="4.2.1.47"/>
    </reaction>
</comment>
<dbReference type="Gene3D" id="3.90.25.10">
    <property type="entry name" value="UDP-galactose 4-epimerase, domain 1"/>
    <property type="match status" value="1"/>
</dbReference>
<evidence type="ECO:0000256" key="2">
    <source>
        <dbReference type="ARBA" id="ARBA00001937"/>
    </source>
</evidence>
<dbReference type="RefSeq" id="WP_305908261.1">
    <property type="nucleotide sequence ID" value="NZ_CP157743.1"/>
</dbReference>
<evidence type="ECO:0000256" key="7">
    <source>
        <dbReference type="HAMAP-Rule" id="MF_00955"/>
    </source>
</evidence>
<dbReference type="EC" id="4.2.1.47" evidence="4 7"/>
<dbReference type="GO" id="GO:0008446">
    <property type="term" value="F:GDP-mannose 4,6-dehydratase activity"/>
    <property type="evidence" value="ECO:0007669"/>
    <property type="project" value="UniProtKB-UniRule"/>
</dbReference>
<dbReference type="AlphaFoldDB" id="A0AAU7NPV8"/>
<comment type="cofactor">
    <cofactor evidence="2 7">
        <name>NADP(+)</name>
        <dbReference type="ChEBI" id="CHEBI:58349"/>
    </cofactor>
</comment>
<dbReference type="PANTHER" id="PTHR43715:SF1">
    <property type="entry name" value="GDP-MANNOSE 4,6 DEHYDRATASE"/>
    <property type="match status" value="1"/>
</dbReference>
<keyword evidence="10" id="KW-1185">Reference proteome</keyword>
<feature type="domain" description="NAD(P)-binding" evidence="8">
    <location>
        <begin position="7"/>
        <end position="347"/>
    </location>
</feature>
<evidence type="ECO:0000256" key="1">
    <source>
        <dbReference type="ARBA" id="ARBA00000188"/>
    </source>
</evidence>
<dbReference type="InterPro" id="IPR036291">
    <property type="entry name" value="NAD(P)-bd_dom_sf"/>
</dbReference>
<dbReference type="InterPro" id="IPR006368">
    <property type="entry name" value="GDP_Man_deHydtase"/>
</dbReference>
<accession>A0AAU7NPV8</accession>
<dbReference type="KEGG" id="mech:Q9L42_011495"/>
<evidence type="ECO:0000256" key="6">
    <source>
        <dbReference type="ARBA" id="ARBA00059383"/>
    </source>
</evidence>
<evidence type="ECO:0000256" key="3">
    <source>
        <dbReference type="ARBA" id="ARBA00009263"/>
    </source>
</evidence>
<comment type="caution">
    <text evidence="7">Lacks conserved residue(s) required for the propagation of feature annotation.</text>
</comment>
<dbReference type="FunFam" id="3.40.50.720:FF:000924">
    <property type="entry name" value="GDP-mannose 4,6 dehydratase"/>
    <property type="match status" value="1"/>
</dbReference>
<dbReference type="NCBIfam" id="TIGR01472">
    <property type="entry name" value="gmd"/>
    <property type="match status" value="1"/>
</dbReference>
<keyword evidence="5 7" id="KW-0456">Lyase</keyword>
<protein>
    <recommendedName>
        <fullName evidence="4 7">GDP-mannose 4,6-dehydratase</fullName>
        <ecNumber evidence="4 7">4.2.1.47</ecNumber>
    </recommendedName>
    <alternativeName>
        <fullName evidence="7">GDP-D-mannose dehydratase</fullName>
    </alternativeName>
</protein>
<dbReference type="CDD" id="cd05260">
    <property type="entry name" value="GDP_MD_SDR_e"/>
    <property type="match status" value="1"/>
</dbReference>
<dbReference type="PANTHER" id="PTHR43715">
    <property type="entry name" value="GDP-MANNOSE 4,6-DEHYDRATASE"/>
    <property type="match status" value="1"/>
</dbReference>
<dbReference type="HAMAP" id="MF_00955">
    <property type="entry name" value="GDP_Man_dehydratase"/>
    <property type="match status" value="1"/>
</dbReference>
<sequence length="374" mass="42307">MTNKKALITGITGQDGSYLAEFLLEKGYEVHGIKRRASLFNTERIDHLYQDPHVEQRNLILHYGDLTDSSNLTRILQEVQPDEVYNLGAQSHVAVSFESPAYTADVDGLGALRLLEAIRFLGLEKKTRFYQASTSELYGLVQETPQKETTPFYPRSPYAVAKLYAYWITINYREAYGLYACNGILFNHESPRRGETFVTRKITRGLCNIALGLEDCLYMGNMDALRDWGHAKDYVRMQWLMLQQQQAEDFVIATGIQYTVRAFIEMAAAELGITLRFEGQGLDEIGIVDQVAGDKAPALQPGDVIVRIDPRYFRPAEVETLLGDPSNAKSKLEWEPEITLVEMIGEMVANDLEQARRHALLKQHGFTMAMSHEG</sequence>